<dbReference type="SUPFAM" id="SSF47336">
    <property type="entry name" value="ACP-like"/>
    <property type="match status" value="1"/>
</dbReference>
<evidence type="ECO:0000313" key="5">
    <source>
        <dbReference type="Proteomes" id="UP001596405"/>
    </source>
</evidence>
<keyword evidence="1" id="KW-0596">Phosphopantetheine</keyword>
<comment type="caution">
    <text evidence="4">The sequence shown here is derived from an EMBL/GenBank/DDBJ whole genome shotgun (WGS) entry which is preliminary data.</text>
</comment>
<proteinExistence type="predicted"/>
<dbReference type="PANTHER" id="PTHR20863">
    <property type="entry name" value="ACYL CARRIER PROTEIN"/>
    <property type="match status" value="1"/>
</dbReference>
<dbReference type="Proteomes" id="UP001596405">
    <property type="component" value="Unassembled WGS sequence"/>
</dbReference>
<dbReference type="InterPro" id="IPR009081">
    <property type="entry name" value="PP-bd_ACP"/>
</dbReference>
<gene>
    <name evidence="4" type="ORF">ACFQHR_15255</name>
</gene>
<evidence type="ECO:0000313" key="4">
    <source>
        <dbReference type="EMBL" id="MFC6998995.1"/>
    </source>
</evidence>
<keyword evidence="2" id="KW-0597">Phosphoprotein</keyword>
<feature type="domain" description="Carrier" evidence="3">
    <location>
        <begin position="11"/>
        <end position="76"/>
    </location>
</feature>
<sequence length="84" mass="9539">MIPATSPSVAQKVLRVISNVKSIKPSRLRTSADLNKEFGFDTFDVVSIIWELEKIFKINIPDEVPLRTVGDFVEYVSSQTNRQK</sequence>
<evidence type="ECO:0000256" key="2">
    <source>
        <dbReference type="ARBA" id="ARBA00022553"/>
    </source>
</evidence>
<dbReference type="PANTHER" id="PTHR20863:SF76">
    <property type="entry name" value="CARRIER DOMAIN-CONTAINING PROTEIN"/>
    <property type="match status" value="1"/>
</dbReference>
<organism evidence="4 5">
    <name type="scientific">Rufibacter roseus</name>
    <dbReference type="NCBI Taxonomy" id="1567108"/>
    <lineage>
        <taxon>Bacteria</taxon>
        <taxon>Pseudomonadati</taxon>
        <taxon>Bacteroidota</taxon>
        <taxon>Cytophagia</taxon>
        <taxon>Cytophagales</taxon>
        <taxon>Hymenobacteraceae</taxon>
        <taxon>Rufibacter</taxon>
    </lineage>
</organism>
<dbReference type="InterPro" id="IPR036736">
    <property type="entry name" value="ACP-like_sf"/>
</dbReference>
<dbReference type="EMBL" id="JBHSYQ010000008">
    <property type="protein sequence ID" value="MFC6998995.1"/>
    <property type="molecule type" value="Genomic_DNA"/>
</dbReference>
<reference evidence="5" key="1">
    <citation type="journal article" date="2019" name="Int. J. Syst. Evol. Microbiol.">
        <title>The Global Catalogue of Microorganisms (GCM) 10K type strain sequencing project: providing services to taxonomists for standard genome sequencing and annotation.</title>
        <authorList>
            <consortium name="The Broad Institute Genomics Platform"/>
            <consortium name="The Broad Institute Genome Sequencing Center for Infectious Disease"/>
            <person name="Wu L."/>
            <person name="Ma J."/>
        </authorList>
    </citation>
    <scope>NUCLEOTIDE SEQUENCE [LARGE SCALE GENOMIC DNA]</scope>
    <source>
        <strain evidence="5">CGMCC 4.7393</strain>
    </source>
</reference>
<dbReference type="InterPro" id="IPR003231">
    <property type="entry name" value="ACP"/>
</dbReference>
<protein>
    <submittedName>
        <fullName evidence="4">Acyl carrier protein</fullName>
    </submittedName>
</protein>
<keyword evidence="5" id="KW-1185">Reference proteome</keyword>
<name>A0ABW2DMU5_9BACT</name>
<evidence type="ECO:0000259" key="3">
    <source>
        <dbReference type="Pfam" id="PF00550"/>
    </source>
</evidence>
<accession>A0ABW2DMU5</accession>
<dbReference type="Gene3D" id="1.10.1200.10">
    <property type="entry name" value="ACP-like"/>
    <property type="match status" value="1"/>
</dbReference>
<evidence type="ECO:0000256" key="1">
    <source>
        <dbReference type="ARBA" id="ARBA00022450"/>
    </source>
</evidence>
<dbReference type="RefSeq" id="WP_066624294.1">
    <property type="nucleotide sequence ID" value="NZ_JBHSYQ010000008.1"/>
</dbReference>
<dbReference type="Pfam" id="PF00550">
    <property type="entry name" value="PP-binding"/>
    <property type="match status" value="1"/>
</dbReference>